<dbReference type="Proteomes" id="UP000516361">
    <property type="component" value="Chromosome"/>
</dbReference>
<dbReference type="RefSeq" id="WP_190615979.1">
    <property type="nucleotide sequence ID" value="NZ_AP018712.1"/>
</dbReference>
<dbReference type="GO" id="GO:0008097">
    <property type="term" value="F:5S rRNA binding"/>
    <property type="evidence" value="ECO:0007669"/>
    <property type="project" value="TreeGrafter"/>
</dbReference>
<dbReference type="GO" id="GO:0005840">
    <property type="term" value="C:ribosome"/>
    <property type="evidence" value="ECO:0007669"/>
    <property type="project" value="UniProtKB-KW"/>
</dbReference>
<dbReference type="NCBIfam" id="TIGR00060">
    <property type="entry name" value="L18_bact"/>
    <property type="match status" value="1"/>
</dbReference>
<proteinExistence type="inferred from homology"/>
<comment type="function">
    <text evidence="7 8">This is one of the proteins that bind and probably mediate the attachment of the 5S RNA into the large ribosomal subunit, where it forms part of the central protuberance.</text>
</comment>
<dbReference type="PANTHER" id="PTHR12899:SF3">
    <property type="entry name" value="LARGE RIBOSOMAL SUBUNIT PROTEIN UL18M"/>
    <property type="match status" value="1"/>
</dbReference>
<evidence type="ECO:0000256" key="6">
    <source>
        <dbReference type="ARBA" id="ARBA00035197"/>
    </source>
</evidence>
<dbReference type="KEGG" id="ocy:OSSY52_10530"/>
<evidence type="ECO:0000256" key="5">
    <source>
        <dbReference type="ARBA" id="ARBA00023274"/>
    </source>
</evidence>
<dbReference type="Pfam" id="PF00861">
    <property type="entry name" value="Ribosomal_L18p"/>
    <property type="match status" value="1"/>
</dbReference>
<feature type="region of interest" description="Disordered" evidence="9">
    <location>
        <begin position="1"/>
        <end position="23"/>
    </location>
</feature>
<dbReference type="InterPro" id="IPR005484">
    <property type="entry name" value="Ribosomal_uL18_bac/plant/anim"/>
</dbReference>
<evidence type="ECO:0000256" key="3">
    <source>
        <dbReference type="ARBA" id="ARBA00022884"/>
    </source>
</evidence>
<name>A0A7G1G9Y1_9BACT</name>
<keyword evidence="2 8" id="KW-0699">rRNA-binding</keyword>
<gene>
    <name evidence="8 10" type="primary">rplR</name>
    <name evidence="10" type="ORF">OSSY52_10530</name>
</gene>
<keyword evidence="3 8" id="KW-0694">RNA-binding</keyword>
<dbReference type="Gene3D" id="3.30.420.100">
    <property type="match status" value="1"/>
</dbReference>
<dbReference type="EMBL" id="AP018712">
    <property type="protein sequence ID" value="BBE30912.1"/>
    <property type="molecule type" value="Genomic_DNA"/>
</dbReference>
<dbReference type="PANTHER" id="PTHR12899">
    <property type="entry name" value="39S RIBOSOMAL PROTEIN L18, MITOCHONDRIAL"/>
    <property type="match status" value="1"/>
</dbReference>
<evidence type="ECO:0000256" key="2">
    <source>
        <dbReference type="ARBA" id="ARBA00022730"/>
    </source>
</evidence>
<dbReference type="HAMAP" id="MF_01337_B">
    <property type="entry name" value="Ribosomal_uL18_B"/>
    <property type="match status" value="1"/>
</dbReference>
<evidence type="ECO:0000313" key="10">
    <source>
        <dbReference type="EMBL" id="BBE30912.1"/>
    </source>
</evidence>
<keyword evidence="4 8" id="KW-0689">Ribosomal protein</keyword>
<dbReference type="GO" id="GO:0003735">
    <property type="term" value="F:structural constituent of ribosome"/>
    <property type="evidence" value="ECO:0007669"/>
    <property type="project" value="InterPro"/>
</dbReference>
<evidence type="ECO:0000256" key="9">
    <source>
        <dbReference type="SAM" id="MobiDB-lite"/>
    </source>
</evidence>
<protein>
    <recommendedName>
        <fullName evidence="6 8">Large ribosomal subunit protein uL18</fullName>
    </recommendedName>
</protein>
<dbReference type="GO" id="GO:0006412">
    <property type="term" value="P:translation"/>
    <property type="evidence" value="ECO:0007669"/>
    <property type="project" value="UniProtKB-UniRule"/>
</dbReference>
<organism evidence="10 11">
    <name type="scientific">Tepiditoga spiralis</name>
    <dbReference type="NCBI Taxonomy" id="2108365"/>
    <lineage>
        <taxon>Bacteria</taxon>
        <taxon>Thermotogati</taxon>
        <taxon>Thermotogota</taxon>
        <taxon>Thermotogae</taxon>
        <taxon>Petrotogales</taxon>
        <taxon>Petrotogaceae</taxon>
        <taxon>Tepiditoga</taxon>
    </lineage>
</organism>
<comment type="similarity">
    <text evidence="1 8">Belongs to the universal ribosomal protein uL18 family.</text>
</comment>
<feature type="compositionally biased region" description="Basic residues" evidence="9">
    <location>
        <begin position="10"/>
        <end position="22"/>
    </location>
</feature>
<dbReference type="InterPro" id="IPR057268">
    <property type="entry name" value="Ribosomal_L18"/>
</dbReference>
<evidence type="ECO:0000256" key="1">
    <source>
        <dbReference type="ARBA" id="ARBA00007116"/>
    </source>
</evidence>
<keyword evidence="5 8" id="KW-0687">Ribonucleoprotein</keyword>
<reference evidence="10 11" key="1">
    <citation type="submission" date="2018-06" db="EMBL/GenBank/DDBJ databases">
        <title>Genome sequencing of Oceanotoga sp. sy52.</title>
        <authorList>
            <person name="Mori K."/>
        </authorList>
    </citation>
    <scope>NUCLEOTIDE SEQUENCE [LARGE SCALE GENOMIC DNA]</scope>
    <source>
        <strain evidence="11">sy52</strain>
    </source>
</reference>
<dbReference type="InParanoid" id="A0A7G1G9Y1"/>
<sequence length="120" mass="13631">MIKKVDRDAKRRKRHLRIRRKLSGTSERPRLVVFRSEKHMYAQLVDDEAGKVITSASTIDKDVKIEKTWNVEAAKEIGKLIAEKAKAKGVTKVKFDRGGYQYHGRVKAVAEAAREAGLEL</sequence>
<dbReference type="GO" id="GO:0005737">
    <property type="term" value="C:cytoplasm"/>
    <property type="evidence" value="ECO:0007669"/>
    <property type="project" value="UniProtKB-ARBA"/>
</dbReference>
<dbReference type="FunFam" id="3.30.420.100:FF:000001">
    <property type="entry name" value="50S ribosomal protein L18"/>
    <property type="match status" value="1"/>
</dbReference>
<accession>A0A7G1G9Y1</accession>
<evidence type="ECO:0000256" key="4">
    <source>
        <dbReference type="ARBA" id="ARBA00022980"/>
    </source>
</evidence>
<dbReference type="InterPro" id="IPR004389">
    <property type="entry name" value="Ribosomal_uL18_bac-type"/>
</dbReference>
<evidence type="ECO:0000313" key="11">
    <source>
        <dbReference type="Proteomes" id="UP000516361"/>
    </source>
</evidence>
<dbReference type="CDD" id="cd00432">
    <property type="entry name" value="Ribosomal_L18_L5e"/>
    <property type="match status" value="1"/>
</dbReference>
<evidence type="ECO:0000256" key="8">
    <source>
        <dbReference type="HAMAP-Rule" id="MF_01337"/>
    </source>
</evidence>
<dbReference type="GO" id="GO:1990904">
    <property type="term" value="C:ribonucleoprotein complex"/>
    <property type="evidence" value="ECO:0007669"/>
    <property type="project" value="UniProtKB-KW"/>
</dbReference>
<dbReference type="FunCoup" id="A0A7G1G9Y1">
    <property type="interactions" value="399"/>
</dbReference>
<keyword evidence="11" id="KW-1185">Reference proteome</keyword>
<evidence type="ECO:0000256" key="7">
    <source>
        <dbReference type="ARBA" id="ARBA00053375"/>
    </source>
</evidence>
<comment type="subunit">
    <text evidence="8">Part of the 50S ribosomal subunit; part of the 5S rRNA/L5/L18/L25 subcomplex. Contacts the 5S and 23S rRNAs.</text>
</comment>
<dbReference type="AlphaFoldDB" id="A0A7G1G9Y1"/>
<dbReference type="SUPFAM" id="SSF53137">
    <property type="entry name" value="Translational machinery components"/>
    <property type="match status" value="1"/>
</dbReference>